<dbReference type="OrthoDB" id="204980at2759"/>
<keyword evidence="7" id="KW-0378">Hydrolase</keyword>
<comment type="cofactor">
    <cofactor evidence="2">
        <name>Ca(2+)</name>
        <dbReference type="ChEBI" id="CHEBI:29108"/>
    </cofactor>
</comment>
<dbReference type="InterPro" id="IPR006047">
    <property type="entry name" value="GH13_cat_dom"/>
</dbReference>
<keyword evidence="5" id="KW-0479">Metal-binding</keyword>
<dbReference type="Gene3D" id="2.60.40.1180">
    <property type="entry name" value="Golgi alpha-mannosidase II"/>
    <property type="match status" value="1"/>
</dbReference>
<evidence type="ECO:0000313" key="16">
    <source>
        <dbReference type="EMBL" id="KAF2222843.1"/>
    </source>
</evidence>
<evidence type="ECO:0000259" key="15">
    <source>
        <dbReference type="PROSITE" id="PS51166"/>
    </source>
</evidence>
<evidence type="ECO:0000256" key="9">
    <source>
        <dbReference type="ARBA" id="ARBA00023157"/>
    </source>
</evidence>
<dbReference type="FunFam" id="2.60.40.10:FF:000552">
    <property type="entry name" value="Related to glucoamylase"/>
    <property type="match status" value="1"/>
</dbReference>
<evidence type="ECO:0000256" key="12">
    <source>
        <dbReference type="ARBA" id="ARBA00023295"/>
    </source>
</evidence>
<keyword evidence="9" id="KW-1015">Disulfide bond</keyword>
<dbReference type="InterPro" id="IPR015340">
    <property type="entry name" value="A_amylase_C_dom"/>
</dbReference>
<dbReference type="Gene3D" id="2.60.40.10">
    <property type="entry name" value="Immunoglobulins"/>
    <property type="match status" value="1"/>
</dbReference>
<dbReference type="CDD" id="cd11319">
    <property type="entry name" value="AmyAc_euk_AmyA"/>
    <property type="match status" value="1"/>
</dbReference>
<reference evidence="17" key="1">
    <citation type="journal article" date="2020" name="Stud. Mycol.">
        <title>101 Dothideomycetes genomes: A test case for predicting lifestyles and emergence of pathogens.</title>
        <authorList>
            <person name="Haridas S."/>
            <person name="Albert R."/>
            <person name="Binder M."/>
            <person name="Bloem J."/>
            <person name="LaButti K."/>
            <person name="Salamov A."/>
            <person name="Andreopoulos B."/>
            <person name="Baker S."/>
            <person name="Barry K."/>
            <person name="Bills G."/>
            <person name="Bluhm B."/>
            <person name="Cannon C."/>
            <person name="Castanera R."/>
            <person name="Culley D."/>
            <person name="Daum C."/>
            <person name="Ezra D."/>
            <person name="Gonzalez J."/>
            <person name="Henrissat B."/>
            <person name="Kuo A."/>
            <person name="Liang C."/>
            <person name="Lipzen A."/>
            <person name="Lutzoni F."/>
            <person name="Magnuson J."/>
            <person name="Mondo S."/>
            <person name="Nolan M."/>
            <person name="Ohm R."/>
            <person name="Pangilinan J."/>
            <person name="Park H.-J."/>
            <person name="Ramirez L."/>
            <person name="Alfaro M."/>
            <person name="Sun H."/>
            <person name="Tritt A."/>
            <person name="Yoshinaga Y."/>
            <person name="Zwiers L.-H."/>
            <person name="Turgeon B."/>
            <person name="Goodwin S."/>
            <person name="Spatafora J."/>
            <person name="Crous P."/>
            <person name="Grigoriev I."/>
        </authorList>
    </citation>
    <scope>NUCLEOTIDE SEQUENCE [LARGE SCALE GENOMIC DNA]</scope>
    <source>
        <strain evidence="17">CECT 20119</strain>
    </source>
</reference>
<dbReference type="InterPro" id="IPR013784">
    <property type="entry name" value="Carb-bd-like_fold"/>
</dbReference>
<dbReference type="PANTHER" id="PTHR10357">
    <property type="entry name" value="ALPHA-AMYLASE FAMILY MEMBER"/>
    <property type="match status" value="1"/>
</dbReference>
<dbReference type="Pfam" id="PF09260">
    <property type="entry name" value="A_amylase_dom_C"/>
    <property type="match status" value="1"/>
</dbReference>
<organism evidence="16 17">
    <name type="scientific">Elsinoe ampelina</name>
    <dbReference type="NCBI Taxonomy" id="302913"/>
    <lineage>
        <taxon>Eukaryota</taxon>
        <taxon>Fungi</taxon>
        <taxon>Dikarya</taxon>
        <taxon>Ascomycota</taxon>
        <taxon>Pezizomycotina</taxon>
        <taxon>Dothideomycetes</taxon>
        <taxon>Dothideomycetidae</taxon>
        <taxon>Myriangiales</taxon>
        <taxon>Elsinoaceae</taxon>
        <taxon>Elsinoe</taxon>
    </lineage>
</organism>
<evidence type="ECO:0000256" key="3">
    <source>
        <dbReference type="ARBA" id="ARBA00008061"/>
    </source>
</evidence>
<proteinExistence type="inferred from homology"/>
<evidence type="ECO:0000256" key="8">
    <source>
        <dbReference type="ARBA" id="ARBA00022837"/>
    </source>
</evidence>
<dbReference type="AlphaFoldDB" id="A0A6A6GBA9"/>
<keyword evidence="11" id="KW-0119">Carbohydrate metabolism</keyword>
<dbReference type="GO" id="GO:2001070">
    <property type="term" value="F:starch binding"/>
    <property type="evidence" value="ECO:0007669"/>
    <property type="project" value="InterPro"/>
</dbReference>
<keyword evidence="12" id="KW-0326">Glycosidase</keyword>
<evidence type="ECO:0000256" key="7">
    <source>
        <dbReference type="ARBA" id="ARBA00022801"/>
    </source>
</evidence>
<comment type="similarity">
    <text evidence="3">Belongs to the glycosyl hydrolase 13 family.</text>
</comment>
<dbReference type="Pfam" id="PF00686">
    <property type="entry name" value="CBM_20"/>
    <property type="match status" value="1"/>
</dbReference>
<protein>
    <recommendedName>
        <fullName evidence="4">alpha-amylase</fullName>
        <ecNumber evidence="4">3.2.1.1</ecNumber>
    </recommendedName>
</protein>
<keyword evidence="13" id="KW-0624">Polysaccharide degradation</keyword>
<dbReference type="Gene3D" id="3.20.20.80">
    <property type="entry name" value="Glycosidases"/>
    <property type="match status" value="1"/>
</dbReference>
<dbReference type="PROSITE" id="PS51166">
    <property type="entry name" value="CBM20"/>
    <property type="match status" value="1"/>
</dbReference>
<evidence type="ECO:0000256" key="11">
    <source>
        <dbReference type="ARBA" id="ARBA00023277"/>
    </source>
</evidence>
<dbReference type="SMART" id="SM01065">
    <property type="entry name" value="CBM_2"/>
    <property type="match status" value="1"/>
</dbReference>
<feature type="domain" description="CBM20" evidence="15">
    <location>
        <begin position="518"/>
        <end position="624"/>
    </location>
</feature>
<name>A0A6A6GBA9_9PEZI</name>
<dbReference type="EMBL" id="ML992507">
    <property type="protein sequence ID" value="KAF2222843.1"/>
    <property type="molecule type" value="Genomic_DNA"/>
</dbReference>
<accession>A0A6A6GBA9</accession>
<keyword evidence="17" id="KW-1185">Reference proteome</keyword>
<evidence type="ECO:0000256" key="13">
    <source>
        <dbReference type="ARBA" id="ARBA00023326"/>
    </source>
</evidence>
<feature type="signal peptide" evidence="14">
    <location>
        <begin position="1"/>
        <end position="17"/>
    </location>
</feature>
<evidence type="ECO:0000313" key="17">
    <source>
        <dbReference type="Proteomes" id="UP000799538"/>
    </source>
</evidence>
<gene>
    <name evidence="16" type="ORF">BDZ85DRAFT_118400</name>
</gene>
<feature type="chain" id="PRO_5025441908" description="alpha-amylase" evidence="14">
    <location>
        <begin position="18"/>
        <end position="624"/>
    </location>
</feature>
<comment type="catalytic activity">
    <reaction evidence="1">
        <text>Endohydrolysis of (1-&gt;4)-alpha-D-glucosidic linkages in polysaccharides containing three or more (1-&gt;4)-alpha-linked D-glucose units.</text>
        <dbReference type="EC" id="3.2.1.1"/>
    </reaction>
</comment>
<evidence type="ECO:0000256" key="2">
    <source>
        <dbReference type="ARBA" id="ARBA00001913"/>
    </source>
</evidence>
<dbReference type="Pfam" id="PF00128">
    <property type="entry name" value="Alpha-amylase"/>
    <property type="match status" value="1"/>
</dbReference>
<keyword evidence="6 14" id="KW-0732">Signal</keyword>
<dbReference type="SUPFAM" id="SSF51011">
    <property type="entry name" value="Glycosyl hydrolase domain"/>
    <property type="match status" value="1"/>
</dbReference>
<evidence type="ECO:0000256" key="14">
    <source>
        <dbReference type="SAM" id="SignalP"/>
    </source>
</evidence>
<dbReference type="SUPFAM" id="SSF51445">
    <property type="entry name" value="(Trans)glycosidases"/>
    <property type="match status" value="1"/>
</dbReference>
<evidence type="ECO:0000256" key="1">
    <source>
        <dbReference type="ARBA" id="ARBA00000548"/>
    </source>
</evidence>
<sequence length="624" mass="66730">MLGHFLSLFWLVGLATALTGAQWRSQSIYQVIVDRFARTDGSTTASCDLNLDCGGSWRGLINRLDYIQGMGFTAVWISPVVKNVDGNTADGSAYHGYWAQDIFQTNSKFGTSQDLKDLSAALHARGMYLMVDVVPNHMGYVGCGNCVNYGTLSPFNSASYYHSYCIINYSQQNTVEQCWLGSNTVSLPDVRTEDTNVRNVLNGWIRGLVSNYSIDGLRIDTAAHIEKSFYPGFESAAGVYAVGEVFNGDPSYTCPYQEVMSGVLNYPAWYWITQAFQSTSGNIANLVNGVNRMTTACKDTTLLGSFLENHDNPRFASFVSDLSLIRNAIAFTILADGIPIIYQGQEQQYTGGVTPRQREPIWTSGFNTNSNLYNLIKTINAVRRQAISKDSGYVTYKAQPVYSDSRTIVMRKGSAGSQIVSVHSNRGASGSATFTLAGSASGFTSGQAVTDVIACRALTAGSNGDLSISISNGQPLVLFPTAQLSGSGLCGGTTSPSSSPTATLVTTTRASSVSTAACATPTSIATTFRVRIATVYGQSIRLVGSTAQLGSWNPANGIPLSASDYTTSNPVWSGTVNVAGGVGFQYKFVRVNTDGSFTWEADPNRSYTASGCSATAAVDVSWQA</sequence>
<dbReference type="GO" id="GO:0000272">
    <property type="term" value="P:polysaccharide catabolic process"/>
    <property type="evidence" value="ECO:0007669"/>
    <property type="project" value="UniProtKB-KW"/>
</dbReference>
<dbReference type="InterPro" id="IPR017853">
    <property type="entry name" value="GH"/>
</dbReference>
<keyword evidence="10" id="KW-0325">Glycoprotein</keyword>
<dbReference type="InterPro" id="IPR002044">
    <property type="entry name" value="CBM20"/>
</dbReference>
<evidence type="ECO:0000256" key="10">
    <source>
        <dbReference type="ARBA" id="ARBA00023180"/>
    </source>
</evidence>
<dbReference type="FunFam" id="3.20.20.80:FF:000120">
    <property type="entry name" value="Alpha-amylase A"/>
    <property type="match status" value="1"/>
</dbReference>
<keyword evidence="8" id="KW-0106">Calcium</keyword>
<dbReference type="Proteomes" id="UP000799538">
    <property type="component" value="Unassembled WGS sequence"/>
</dbReference>
<dbReference type="GO" id="GO:0004556">
    <property type="term" value="F:alpha-amylase activity"/>
    <property type="evidence" value="ECO:0007669"/>
    <property type="project" value="UniProtKB-EC"/>
</dbReference>
<evidence type="ECO:0000256" key="5">
    <source>
        <dbReference type="ARBA" id="ARBA00022723"/>
    </source>
</evidence>
<dbReference type="GO" id="GO:0005509">
    <property type="term" value="F:calcium ion binding"/>
    <property type="evidence" value="ECO:0007669"/>
    <property type="project" value="InterPro"/>
</dbReference>
<evidence type="ECO:0000256" key="6">
    <source>
        <dbReference type="ARBA" id="ARBA00022729"/>
    </source>
</evidence>
<dbReference type="InterPro" id="IPR034836">
    <property type="entry name" value="CBM20_glucoamylase"/>
</dbReference>
<dbReference type="SUPFAM" id="SSF49452">
    <property type="entry name" value="Starch-binding domain-like"/>
    <property type="match status" value="1"/>
</dbReference>
<dbReference type="CDD" id="cd05811">
    <property type="entry name" value="CBM20_glucoamylase"/>
    <property type="match status" value="1"/>
</dbReference>
<dbReference type="InterPro" id="IPR013783">
    <property type="entry name" value="Ig-like_fold"/>
</dbReference>
<dbReference type="PANTHER" id="PTHR10357:SF215">
    <property type="entry name" value="ALPHA-AMYLASE 1"/>
    <property type="match status" value="1"/>
</dbReference>
<dbReference type="SMART" id="SM00642">
    <property type="entry name" value="Aamy"/>
    <property type="match status" value="1"/>
</dbReference>
<dbReference type="EC" id="3.2.1.1" evidence="4"/>
<dbReference type="InterPro" id="IPR013780">
    <property type="entry name" value="Glyco_hydro_b"/>
</dbReference>
<evidence type="ECO:0000256" key="4">
    <source>
        <dbReference type="ARBA" id="ARBA00012595"/>
    </source>
</evidence>